<keyword evidence="4" id="KW-0813">Transport</keyword>
<evidence type="ECO:0000256" key="6">
    <source>
        <dbReference type="ARBA" id="ARBA00022592"/>
    </source>
</evidence>
<dbReference type="OMA" id="YDRAWAA"/>
<keyword evidence="5 10" id="KW-1003">Cell membrane</keyword>
<dbReference type="PROSITE" id="PS50928">
    <property type="entry name" value="ABC_TM1"/>
    <property type="match status" value="1"/>
</dbReference>
<comment type="caution">
    <text evidence="12">The sequence shown here is derived from an EMBL/GenBank/DDBJ whole genome shotgun (WGS) entry which is preliminary data.</text>
</comment>
<keyword evidence="9 10" id="KW-0472">Membrane</keyword>
<gene>
    <name evidence="12" type="primary">pstA</name>
    <name evidence="12" type="ORF">DGD08_02370</name>
</gene>
<evidence type="ECO:0000256" key="7">
    <source>
        <dbReference type="ARBA" id="ARBA00022692"/>
    </source>
</evidence>
<dbReference type="EMBL" id="DPIY01000002">
    <property type="protein sequence ID" value="HCT56038.1"/>
    <property type="molecule type" value="Genomic_DNA"/>
</dbReference>
<evidence type="ECO:0000256" key="1">
    <source>
        <dbReference type="ARBA" id="ARBA00004651"/>
    </source>
</evidence>
<reference evidence="12 13" key="1">
    <citation type="journal article" date="2018" name="Nat. Biotechnol.">
        <title>A standardized bacterial taxonomy based on genome phylogeny substantially revises the tree of life.</title>
        <authorList>
            <person name="Parks D.H."/>
            <person name="Chuvochina M."/>
            <person name="Waite D.W."/>
            <person name="Rinke C."/>
            <person name="Skarshewski A."/>
            <person name="Chaumeil P.A."/>
            <person name="Hugenholtz P."/>
        </authorList>
    </citation>
    <scope>NUCLEOTIDE SEQUENCE [LARGE SCALE GENOMIC DNA]</scope>
    <source>
        <strain evidence="12">UBA8844</strain>
    </source>
</reference>
<keyword evidence="7 10" id="KW-0812">Transmembrane</keyword>
<keyword evidence="8 10" id="KW-1133">Transmembrane helix</keyword>
<dbReference type="NCBIfam" id="TIGR00974">
    <property type="entry name" value="3a0107s02c"/>
    <property type="match status" value="1"/>
</dbReference>
<protein>
    <recommendedName>
        <fullName evidence="3 10">Phosphate transport system permease protein PstA</fullName>
    </recommendedName>
</protein>
<evidence type="ECO:0000313" key="12">
    <source>
        <dbReference type="EMBL" id="HCT56038.1"/>
    </source>
</evidence>
<dbReference type="InterPro" id="IPR035906">
    <property type="entry name" value="MetI-like_sf"/>
</dbReference>
<keyword evidence="6" id="KW-0592">Phosphate transport</keyword>
<evidence type="ECO:0000256" key="8">
    <source>
        <dbReference type="ARBA" id="ARBA00022989"/>
    </source>
</evidence>
<dbReference type="SUPFAM" id="SSF161098">
    <property type="entry name" value="MetI-like"/>
    <property type="match status" value="1"/>
</dbReference>
<dbReference type="GO" id="GO:0005886">
    <property type="term" value="C:plasma membrane"/>
    <property type="evidence" value="ECO:0007669"/>
    <property type="project" value="UniProtKB-SubCell"/>
</dbReference>
<evidence type="ECO:0000256" key="9">
    <source>
        <dbReference type="ARBA" id="ARBA00023136"/>
    </source>
</evidence>
<organism evidence="12 13">
    <name type="scientific">Gemmatimonas aurantiaca</name>
    <dbReference type="NCBI Taxonomy" id="173480"/>
    <lineage>
        <taxon>Bacteria</taxon>
        <taxon>Pseudomonadati</taxon>
        <taxon>Gemmatimonadota</taxon>
        <taxon>Gemmatimonadia</taxon>
        <taxon>Gemmatimonadales</taxon>
        <taxon>Gemmatimonadaceae</taxon>
        <taxon>Gemmatimonas</taxon>
    </lineage>
</organism>
<evidence type="ECO:0000256" key="10">
    <source>
        <dbReference type="RuleBase" id="RU363043"/>
    </source>
</evidence>
<comment type="similarity">
    <text evidence="2 10">Belongs to the binding-protein-dependent transport system permease family. CysTW subfamily.</text>
</comment>
<feature type="transmembrane region" description="Helical" evidence="10">
    <location>
        <begin position="71"/>
        <end position="96"/>
    </location>
</feature>
<sequence length="295" mass="31012">MREQMRLGTQRRRHGVFMTTLAWTAGLVALLPLVLILTHLIVHGLGQITPTFLTSVPAPPGVRGGGVANGIVGSALLVIIALGIAVPVGIGAGLYLAEHGATRFARLVRLLADVLGGLPSIVMGIVAWELIVRPAGHFSAWAGGVALGLLVIPLVTRATEEMVRLVPSSLAEAALALGYPQWRTALTIVLRTAMPGVVTSIFIALARVAGETAPLLFTAFGNPFWSVDPSRPIAALPLQIYAYAQSPYEEWRGHAWAGALLLLVLVAGIGLGSRAVLRARARLFATVRSTRASDG</sequence>
<dbReference type="PANTHER" id="PTHR42922:SF1">
    <property type="entry name" value="PHOSPHATE TRANSPORT SYSTEM PERMEASE PROTEIN PSTA"/>
    <property type="match status" value="1"/>
</dbReference>
<evidence type="ECO:0000256" key="4">
    <source>
        <dbReference type="ARBA" id="ARBA00022448"/>
    </source>
</evidence>
<dbReference type="InterPro" id="IPR000515">
    <property type="entry name" value="MetI-like"/>
</dbReference>
<evidence type="ECO:0000313" key="13">
    <source>
        <dbReference type="Proteomes" id="UP000264071"/>
    </source>
</evidence>
<feature type="transmembrane region" description="Helical" evidence="10">
    <location>
        <begin position="21"/>
        <end position="42"/>
    </location>
</feature>
<dbReference type="Proteomes" id="UP000264071">
    <property type="component" value="Unassembled WGS sequence"/>
</dbReference>
<feature type="domain" description="ABC transmembrane type-1" evidence="11">
    <location>
        <begin position="71"/>
        <end position="273"/>
    </location>
</feature>
<comment type="subcellular location">
    <subcellularLocation>
        <location evidence="1 10">Cell membrane</location>
        <topology evidence="1 10">Multi-pass membrane protein</topology>
    </subcellularLocation>
</comment>
<dbReference type="CDD" id="cd06261">
    <property type="entry name" value="TM_PBP2"/>
    <property type="match status" value="1"/>
</dbReference>
<feature type="transmembrane region" description="Helical" evidence="10">
    <location>
        <begin position="108"/>
        <end position="132"/>
    </location>
</feature>
<dbReference type="Gene3D" id="1.10.3720.10">
    <property type="entry name" value="MetI-like"/>
    <property type="match status" value="1"/>
</dbReference>
<dbReference type="Pfam" id="PF00528">
    <property type="entry name" value="BPD_transp_1"/>
    <property type="match status" value="1"/>
</dbReference>
<evidence type="ECO:0000256" key="3">
    <source>
        <dbReference type="ARBA" id="ARBA00016864"/>
    </source>
</evidence>
<dbReference type="GO" id="GO:0035435">
    <property type="term" value="P:phosphate ion transmembrane transport"/>
    <property type="evidence" value="ECO:0007669"/>
    <property type="project" value="InterPro"/>
</dbReference>
<dbReference type="InterPro" id="IPR051408">
    <property type="entry name" value="Phosphate_transprt_permease"/>
</dbReference>
<feature type="transmembrane region" description="Helical" evidence="10">
    <location>
        <begin position="188"/>
        <end position="209"/>
    </location>
</feature>
<dbReference type="GO" id="GO:0005315">
    <property type="term" value="F:phosphate transmembrane transporter activity"/>
    <property type="evidence" value="ECO:0007669"/>
    <property type="project" value="InterPro"/>
</dbReference>
<evidence type="ECO:0000256" key="2">
    <source>
        <dbReference type="ARBA" id="ARBA00007069"/>
    </source>
</evidence>
<name>A0A3D4V5U2_9BACT</name>
<dbReference type="InterPro" id="IPR005672">
    <property type="entry name" value="Phosphate_PstA"/>
</dbReference>
<accession>A0A3D4V5U2</accession>
<dbReference type="PANTHER" id="PTHR42922">
    <property type="entry name" value="PHOSPHATE TRANSPORT SYSTEM PERMEASE PROTEIN PSTA"/>
    <property type="match status" value="1"/>
</dbReference>
<evidence type="ECO:0000256" key="5">
    <source>
        <dbReference type="ARBA" id="ARBA00022475"/>
    </source>
</evidence>
<dbReference type="AlphaFoldDB" id="A0A3D4V5U2"/>
<feature type="transmembrane region" description="Helical" evidence="10">
    <location>
        <begin position="138"/>
        <end position="155"/>
    </location>
</feature>
<evidence type="ECO:0000259" key="11">
    <source>
        <dbReference type="PROSITE" id="PS50928"/>
    </source>
</evidence>
<proteinExistence type="inferred from homology"/>
<feature type="transmembrane region" description="Helical" evidence="10">
    <location>
        <begin position="255"/>
        <end position="277"/>
    </location>
</feature>